<evidence type="ECO:0000256" key="1">
    <source>
        <dbReference type="SAM" id="MobiDB-lite"/>
    </source>
</evidence>
<dbReference type="GeneID" id="90036584"/>
<proteinExistence type="predicted"/>
<dbReference type="EMBL" id="JBBJBU010000004">
    <property type="protein sequence ID" value="KAK7205903.1"/>
    <property type="molecule type" value="Genomic_DNA"/>
</dbReference>
<sequence length="117" mass="13519">MRLLRALRDASRQRMPRSIPRRAQPTPAIPPSLRNRPPPEELGPKFNPDASKEGKQRLLGIRLLMMSVPLFAISSYMMYKRVYLGEEQKKQIGFVTEDGIRILFSDLPDSDERKPKE</sequence>
<dbReference type="Proteomes" id="UP001498771">
    <property type="component" value="Unassembled WGS sequence"/>
</dbReference>
<evidence type="ECO:0000313" key="2">
    <source>
        <dbReference type="EMBL" id="KAK7205903.1"/>
    </source>
</evidence>
<reference evidence="2 3" key="1">
    <citation type="submission" date="2024-03" db="EMBL/GenBank/DDBJ databases">
        <title>Genome-scale model development and genomic sequencing of the oleaginous clade Lipomyces.</title>
        <authorList>
            <consortium name="Lawrence Berkeley National Laboratory"/>
            <person name="Czajka J.J."/>
            <person name="Han Y."/>
            <person name="Kim J."/>
            <person name="Mondo S.J."/>
            <person name="Hofstad B.A."/>
            <person name="Robles A."/>
            <person name="Haridas S."/>
            <person name="Riley R."/>
            <person name="LaButti K."/>
            <person name="Pangilinan J."/>
            <person name="Andreopoulos W."/>
            <person name="Lipzen A."/>
            <person name="Yan J."/>
            <person name="Wang M."/>
            <person name="Ng V."/>
            <person name="Grigoriev I.V."/>
            <person name="Spatafora J.W."/>
            <person name="Magnuson J.K."/>
            <person name="Baker S.E."/>
            <person name="Pomraning K.R."/>
        </authorList>
    </citation>
    <scope>NUCLEOTIDE SEQUENCE [LARGE SCALE GENOMIC DNA]</scope>
    <source>
        <strain evidence="2 3">Phaff 52-87</strain>
    </source>
</reference>
<comment type="caution">
    <text evidence="2">The sequence shown here is derived from an EMBL/GenBank/DDBJ whole genome shotgun (WGS) entry which is preliminary data.</text>
</comment>
<feature type="compositionally biased region" description="Basic and acidic residues" evidence="1">
    <location>
        <begin position="1"/>
        <end position="12"/>
    </location>
</feature>
<organism evidence="2 3">
    <name type="scientific">Myxozyma melibiosi</name>
    <dbReference type="NCBI Taxonomy" id="54550"/>
    <lineage>
        <taxon>Eukaryota</taxon>
        <taxon>Fungi</taxon>
        <taxon>Dikarya</taxon>
        <taxon>Ascomycota</taxon>
        <taxon>Saccharomycotina</taxon>
        <taxon>Lipomycetes</taxon>
        <taxon>Lipomycetales</taxon>
        <taxon>Lipomycetaceae</taxon>
        <taxon>Myxozyma</taxon>
    </lineage>
</organism>
<gene>
    <name evidence="2" type="ORF">BZA70DRAFT_267012</name>
</gene>
<keyword evidence="3" id="KW-1185">Reference proteome</keyword>
<name>A0ABR1F9S1_9ASCO</name>
<dbReference type="RefSeq" id="XP_064768936.1">
    <property type="nucleotide sequence ID" value="XM_064911072.1"/>
</dbReference>
<protein>
    <submittedName>
        <fullName evidence="2">Uncharacterized protein</fullName>
    </submittedName>
</protein>
<accession>A0ABR1F9S1</accession>
<feature type="region of interest" description="Disordered" evidence="1">
    <location>
        <begin position="1"/>
        <end position="52"/>
    </location>
</feature>
<evidence type="ECO:0000313" key="3">
    <source>
        <dbReference type="Proteomes" id="UP001498771"/>
    </source>
</evidence>